<evidence type="ECO:0000313" key="3">
    <source>
        <dbReference type="Proteomes" id="UP000290545"/>
    </source>
</evidence>
<reference evidence="2 3" key="1">
    <citation type="submission" date="2019-01" db="EMBL/GenBank/DDBJ databases">
        <title>Filimonas sp. strain TTM-71.</title>
        <authorList>
            <person name="Chen W.-M."/>
        </authorList>
    </citation>
    <scope>NUCLEOTIDE SEQUENCE [LARGE SCALE GENOMIC DNA]</scope>
    <source>
        <strain evidence="2 3">TTM-71</strain>
    </source>
</reference>
<dbReference type="EMBL" id="SDHZ01000001">
    <property type="protein sequence ID" value="RXK86515.1"/>
    <property type="molecule type" value="Genomic_DNA"/>
</dbReference>
<comment type="caution">
    <text evidence="2">The sequence shown here is derived from an EMBL/GenBank/DDBJ whole genome shotgun (WGS) entry which is preliminary data.</text>
</comment>
<feature type="chain" id="PRO_5020509138" description="Gliding motility-associated protein GldM C-terminal domain-containing protein" evidence="1">
    <location>
        <begin position="20"/>
        <end position="216"/>
    </location>
</feature>
<proteinExistence type="predicted"/>
<evidence type="ECO:0000256" key="1">
    <source>
        <dbReference type="SAM" id="SignalP"/>
    </source>
</evidence>
<dbReference type="RefSeq" id="WP_129002264.1">
    <property type="nucleotide sequence ID" value="NZ_SDHZ01000001.1"/>
</dbReference>
<feature type="signal peptide" evidence="1">
    <location>
        <begin position="1"/>
        <end position="19"/>
    </location>
</feature>
<accession>A0A4Q1DCE9</accession>
<evidence type="ECO:0008006" key="4">
    <source>
        <dbReference type="Google" id="ProtNLM"/>
    </source>
</evidence>
<dbReference type="AlphaFoldDB" id="A0A4Q1DCE9"/>
<evidence type="ECO:0000313" key="2">
    <source>
        <dbReference type="EMBL" id="RXK86515.1"/>
    </source>
</evidence>
<name>A0A4Q1DCE9_9BACT</name>
<protein>
    <recommendedName>
        <fullName evidence="4">Gliding motility-associated protein GldM C-terminal domain-containing protein</fullName>
    </recommendedName>
</protein>
<organism evidence="2 3">
    <name type="scientific">Filimonas effusa</name>
    <dbReference type="NCBI Taxonomy" id="2508721"/>
    <lineage>
        <taxon>Bacteria</taxon>
        <taxon>Pseudomonadati</taxon>
        <taxon>Bacteroidota</taxon>
        <taxon>Chitinophagia</taxon>
        <taxon>Chitinophagales</taxon>
        <taxon>Chitinophagaceae</taxon>
        <taxon>Filimonas</taxon>
    </lineage>
</organism>
<keyword evidence="3" id="KW-1185">Reference proteome</keyword>
<dbReference type="Proteomes" id="UP000290545">
    <property type="component" value="Unassembled WGS sequence"/>
</dbReference>
<keyword evidence="1" id="KW-0732">Signal</keyword>
<sequence length="216" mass="24851">MRFCLLLFLNIFFLGYLQAQNYEGDYYWHPSKGGPMHANHHFKIKSGNKFEYAITRPNWLGSSYVFGDIIRKGEHYMLQCKTDSFPVRVKSCLNDTLGQDILLIHPVQYLDASSANDAYVIFDDDSLNKQFINPYIGLVTKAGFKKMRIQVLDKYCTQAVAADSITGNELKVIISLPYELDNLVHEMNGDYFTILNEKEIELFNGRGESIYTMVKD</sequence>
<gene>
    <name evidence="2" type="ORF">ESB13_06830</name>
</gene>